<dbReference type="PANTHER" id="PTHR10666">
    <property type="entry name" value="UBIQUITIN"/>
    <property type="match status" value="1"/>
</dbReference>
<dbReference type="EMBL" id="CAUYUJ010019111">
    <property type="protein sequence ID" value="CAK0888665.1"/>
    <property type="molecule type" value="Genomic_DNA"/>
</dbReference>
<feature type="compositionally biased region" description="Basic and acidic residues" evidence="1">
    <location>
        <begin position="109"/>
        <end position="132"/>
    </location>
</feature>
<protein>
    <recommendedName>
        <fullName evidence="2">Ubiquitin-like domain-containing protein</fullName>
    </recommendedName>
</protein>
<proteinExistence type="predicted"/>
<feature type="non-terminal residue" evidence="3">
    <location>
        <position position="154"/>
    </location>
</feature>
<evidence type="ECO:0000313" key="3">
    <source>
        <dbReference type="EMBL" id="CAK0888665.1"/>
    </source>
</evidence>
<accession>A0ABN9WPQ9</accession>
<dbReference type="Gene3D" id="3.10.20.90">
    <property type="entry name" value="Phosphatidylinositol 3-kinase Catalytic Subunit, Chain A, domain 1"/>
    <property type="match status" value="1"/>
</dbReference>
<dbReference type="InterPro" id="IPR000626">
    <property type="entry name" value="Ubiquitin-like_dom"/>
</dbReference>
<dbReference type="InterPro" id="IPR019956">
    <property type="entry name" value="Ubiquitin_dom"/>
</dbReference>
<feature type="region of interest" description="Disordered" evidence="1">
    <location>
        <begin position="96"/>
        <end position="154"/>
    </location>
</feature>
<dbReference type="Pfam" id="PF00240">
    <property type="entry name" value="ubiquitin"/>
    <property type="match status" value="1"/>
</dbReference>
<dbReference type="Proteomes" id="UP001189429">
    <property type="component" value="Unassembled WGS sequence"/>
</dbReference>
<dbReference type="InterPro" id="IPR029071">
    <property type="entry name" value="Ubiquitin-like_domsf"/>
</dbReference>
<name>A0ABN9WPQ9_9DINO</name>
<comment type="caution">
    <text evidence="3">The sequence shown here is derived from an EMBL/GenBank/DDBJ whole genome shotgun (WGS) entry which is preliminary data.</text>
</comment>
<reference evidence="3" key="1">
    <citation type="submission" date="2023-10" db="EMBL/GenBank/DDBJ databases">
        <authorList>
            <person name="Chen Y."/>
            <person name="Shah S."/>
            <person name="Dougan E. K."/>
            <person name="Thang M."/>
            <person name="Chan C."/>
        </authorList>
    </citation>
    <scope>NUCLEOTIDE SEQUENCE [LARGE SCALE GENOMIC DNA]</scope>
</reference>
<feature type="domain" description="Ubiquitin-like" evidence="2">
    <location>
        <begin position="20"/>
        <end position="95"/>
    </location>
</feature>
<evidence type="ECO:0000259" key="2">
    <source>
        <dbReference type="PROSITE" id="PS50053"/>
    </source>
</evidence>
<organism evidence="3 4">
    <name type="scientific">Prorocentrum cordatum</name>
    <dbReference type="NCBI Taxonomy" id="2364126"/>
    <lineage>
        <taxon>Eukaryota</taxon>
        <taxon>Sar</taxon>
        <taxon>Alveolata</taxon>
        <taxon>Dinophyceae</taxon>
        <taxon>Prorocentrales</taxon>
        <taxon>Prorocentraceae</taxon>
        <taxon>Prorocentrum</taxon>
    </lineage>
</organism>
<keyword evidence="4" id="KW-1185">Reference proteome</keyword>
<dbReference type="InterPro" id="IPR050158">
    <property type="entry name" value="Ubiquitin_ubiquitin-like"/>
</dbReference>
<dbReference type="PROSITE" id="PS50053">
    <property type="entry name" value="UBIQUITIN_2"/>
    <property type="match status" value="1"/>
</dbReference>
<sequence length="154" mass="16475">MGAQGAAGAPGFFCAPNGAMQIFVKTLTGKTLTLDVASTQTVDALKAKIQDREGIPPDHQRLIFAGRELRNGLQLSSYSIQKESNLDLVLHLLGGGRHVAPESPPRPARTKEETAGHERAKGEPNAELVKEEPAEEATPNKTKAVVLDKLDSSR</sequence>
<gene>
    <name evidence="3" type="ORF">PCOR1329_LOCUS69409</name>
</gene>
<evidence type="ECO:0000256" key="1">
    <source>
        <dbReference type="SAM" id="MobiDB-lite"/>
    </source>
</evidence>
<dbReference type="SMART" id="SM00213">
    <property type="entry name" value="UBQ"/>
    <property type="match status" value="1"/>
</dbReference>
<dbReference type="PRINTS" id="PR00348">
    <property type="entry name" value="UBIQUITIN"/>
</dbReference>
<dbReference type="SUPFAM" id="SSF54236">
    <property type="entry name" value="Ubiquitin-like"/>
    <property type="match status" value="1"/>
</dbReference>
<evidence type="ECO:0000313" key="4">
    <source>
        <dbReference type="Proteomes" id="UP001189429"/>
    </source>
</evidence>